<comment type="catalytic activity">
    <reaction evidence="13">
        <text>5-phospho-beta-D-ribosylamine + glycine + ATP = N(1)-(5-phospho-beta-D-ribosyl)glycinamide + ADP + phosphate + H(+)</text>
        <dbReference type="Rhea" id="RHEA:17453"/>
        <dbReference type="ChEBI" id="CHEBI:15378"/>
        <dbReference type="ChEBI" id="CHEBI:30616"/>
        <dbReference type="ChEBI" id="CHEBI:43474"/>
        <dbReference type="ChEBI" id="CHEBI:57305"/>
        <dbReference type="ChEBI" id="CHEBI:58681"/>
        <dbReference type="ChEBI" id="CHEBI:143788"/>
        <dbReference type="ChEBI" id="CHEBI:456216"/>
        <dbReference type="EC" id="6.3.4.13"/>
    </reaction>
</comment>
<evidence type="ECO:0000256" key="4">
    <source>
        <dbReference type="ARBA" id="ARBA00022598"/>
    </source>
</evidence>
<dbReference type="EC" id="6.3.4.13" evidence="3 13"/>
<dbReference type="InterPro" id="IPR011054">
    <property type="entry name" value="Rudment_hybrid_motif"/>
</dbReference>
<evidence type="ECO:0000256" key="6">
    <source>
        <dbReference type="ARBA" id="ARBA00022741"/>
    </source>
</evidence>
<dbReference type="Pfam" id="PF02844">
    <property type="entry name" value="GARS_N"/>
    <property type="match status" value="1"/>
</dbReference>
<dbReference type="InterPro" id="IPR020560">
    <property type="entry name" value="PRibGlycinamide_synth_C-dom"/>
</dbReference>
<evidence type="ECO:0000313" key="17">
    <source>
        <dbReference type="Proteomes" id="UP000481872"/>
    </source>
</evidence>
<evidence type="ECO:0000256" key="8">
    <source>
        <dbReference type="ARBA" id="ARBA00022840"/>
    </source>
</evidence>
<dbReference type="NCBIfam" id="TIGR00877">
    <property type="entry name" value="purD"/>
    <property type="match status" value="1"/>
</dbReference>
<protein>
    <recommendedName>
        <fullName evidence="3 13">Phosphoribosylamine--glycine ligase</fullName>
        <ecNumber evidence="3 13">6.3.4.13</ecNumber>
    </recommendedName>
    <alternativeName>
        <fullName evidence="13">GARS</fullName>
    </alternativeName>
    <alternativeName>
        <fullName evidence="11 13">Glycinamide ribonucleotide synthetase</fullName>
    </alternativeName>
    <alternativeName>
        <fullName evidence="12 13">Phosphoribosylglycinamide synthetase</fullName>
    </alternativeName>
</protein>
<keyword evidence="7 13" id="KW-0658">Purine biosynthesis</keyword>
<evidence type="ECO:0000256" key="5">
    <source>
        <dbReference type="ARBA" id="ARBA00022723"/>
    </source>
</evidence>
<dbReference type="HAMAP" id="MF_00138">
    <property type="entry name" value="GARS"/>
    <property type="match status" value="1"/>
</dbReference>
<keyword evidence="4 13" id="KW-0436">Ligase</keyword>
<evidence type="ECO:0000256" key="7">
    <source>
        <dbReference type="ARBA" id="ARBA00022755"/>
    </source>
</evidence>
<evidence type="ECO:0000256" key="1">
    <source>
        <dbReference type="ARBA" id="ARBA00001936"/>
    </source>
</evidence>
<comment type="similarity">
    <text evidence="10 13">Belongs to the GARS family.</text>
</comment>
<comment type="pathway">
    <text evidence="2 13">Purine metabolism; IMP biosynthesis via de novo pathway; N(1)-(5-phospho-D-ribosyl)glycinamide from 5-phospho-alpha-D-ribose 1-diphosphate: step 2/2.</text>
</comment>
<dbReference type="InterPro" id="IPR020561">
    <property type="entry name" value="PRibGlycinamid_synth_ATP-grasp"/>
</dbReference>
<dbReference type="GO" id="GO:0009113">
    <property type="term" value="P:purine nucleobase biosynthetic process"/>
    <property type="evidence" value="ECO:0007669"/>
    <property type="project" value="InterPro"/>
</dbReference>
<keyword evidence="17" id="KW-1185">Reference proteome</keyword>
<dbReference type="FunFam" id="3.30.1490.20:FF:000006">
    <property type="entry name" value="phosphoribosylamine--glycine ligase, chloroplastic-like"/>
    <property type="match status" value="1"/>
</dbReference>
<evidence type="ECO:0000256" key="10">
    <source>
        <dbReference type="ARBA" id="ARBA00038345"/>
    </source>
</evidence>
<evidence type="ECO:0000256" key="9">
    <source>
        <dbReference type="ARBA" id="ARBA00023211"/>
    </source>
</evidence>
<comment type="caution">
    <text evidence="16">The sequence shown here is derived from an EMBL/GenBank/DDBJ whole genome shotgun (WGS) entry which is preliminary data.</text>
</comment>
<evidence type="ECO:0000313" key="16">
    <source>
        <dbReference type="EMBL" id="NEU03676.1"/>
    </source>
</evidence>
<evidence type="ECO:0000256" key="14">
    <source>
        <dbReference type="PROSITE-ProRule" id="PRU00409"/>
    </source>
</evidence>
<evidence type="ECO:0000256" key="2">
    <source>
        <dbReference type="ARBA" id="ARBA00005174"/>
    </source>
</evidence>
<evidence type="ECO:0000256" key="13">
    <source>
        <dbReference type="HAMAP-Rule" id="MF_00138"/>
    </source>
</evidence>
<reference evidence="16 17" key="1">
    <citation type="submission" date="2020-02" db="EMBL/GenBank/DDBJ databases">
        <title>Genome assembly of a novel Clostridium senegalense strain.</title>
        <authorList>
            <person name="Gupta T.B."/>
            <person name="Jauregui R."/>
            <person name="Maclean P."/>
            <person name="Nawarathana A."/>
            <person name="Brightwell G."/>
        </authorList>
    </citation>
    <scope>NUCLEOTIDE SEQUENCE [LARGE SCALE GENOMIC DNA]</scope>
    <source>
        <strain evidence="16 17">AGRFS4</strain>
    </source>
</reference>
<dbReference type="InterPro" id="IPR016185">
    <property type="entry name" value="PreATP-grasp_dom_sf"/>
</dbReference>
<dbReference type="SUPFAM" id="SSF52440">
    <property type="entry name" value="PreATP-grasp domain"/>
    <property type="match status" value="1"/>
</dbReference>
<dbReference type="Gene3D" id="3.90.600.10">
    <property type="entry name" value="Phosphoribosylglycinamide synthetase, C-terminal domain"/>
    <property type="match status" value="1"/>
</dbReference>
<dbReference type="PANTHER" id="PTHR43472">
    <property type="entry name" value="PHOSPHORIBOSYLAMINE--GLYCINE LIGASE"/>
    <property type="match status" value="1"/>
</dbReference>
<keyword evidence="6 14" id="KW-0547">Nucleotide-binding</keyword>
<gene>
    <name evidence="13 16" type="primary">purD</name>
    <name evidence="16" type="ORF">G3M99_02160</name>
</gene>
<dbReference type="Proteomes" id="UP000481872">
    <property type="component" value="Unassembled WGS sequence"/>
</dbReference>
<dbReference type="Pfam" id="PF02843">
    <property type="entry name" value="GARS_C"/>
    <property type="match status" value="1"/>
</dbReference>
<feature type="domain" description="ATP-grasp" evidence="15">
    <location>
        <begin position="107"/>
        <end position="313"/>
    </location>
</feature>
<dbReference type="GO" id="GO:0006189">
    <property type="term" value="P:'de novo' IMP biosynthetic process"/>
    <property type="evidence" value="ECO:0007669"/>
    <property type="project" value="UniProtKB-UniRule"/>
</dbReference>
<keyword evidence="5" id="KW-0479">Metal-binding</keyword>
<dbReference type="SUPFAM" id="SSF51246">
    <property type="entry name" value="Rudiment single hybrid motif"/>
    <property type="match status" value="1"/>
</dbReference>
<proteinExistence type="inferred from homology"/>
<sequence>MKILLVGNGGREHALAYKMAQNPIVEKIYCSKGNGGTYFENKCENIDIDNIDDLVNFAQTNNIELTVVGPEKELCEGIVDKFKEKGLRIFGPSKEAAQLEGSKAFSKDFMKKYGVKTAEYSKFYNLKEALNYVENCVLPVVIKADGLAAGKGVVIAEKREEAIKAVKDFMEDKILGNAGDGLVIEEFLEGVEASILSITDGEVIIPFISAKDHKAINDGNKGPNTGGMGTIAPNPYCNEEVLKDFTQHIMIPTLNGIKKEKLDYIGIIFFGIMITKKGIYLLEYNVRMGDPETQVVLPLMESDLVELINSAIDKNLKNTKVLFKNQHACCVIASSKGYPIKYENGFEITGVNKVKAKTFFAGAEEKNGKLLTSGGRVLGVTTIGKTLEEARNKAYDSINKVHFDGIYYRKDIGK</sequence>
<dbReference type="EMBL" id="JAAGPU010000002">
    <property type="protein sequence ID" value="NEU03676.1"/>
    <property type="molecule type" value="Genomic_DNA"/>
</dbReference>
<dbReference type="PANTHER" id="PTHR43472:SF1">
    <property type="entry name" value="PHOSPHORIBOSYLAMINE--GLYCINE LIGASE, CHLOROPLASTIC"/>
    <property type="match status" value="1"/>
</dbReference>
<evidence type="ECO:0000256" key="11">
    <source>
        <dbReference type="ARBA" id="ARBA00042242"/>
    </source>
</evidence>
<dbReference type="FunFam" id="3.40.50.20:FF:000006">
    <property type="entry name" value="Phosphoribosylamine--glycine ligase, chloroplastic"/>
    <property type="match status" value="1"/>
</dbReference>
<dbReference type="Gene3D" id="3.40.50.20">
    <property type="match status" value="1"/>
</dbReference>
<dbReference type="SMART" id="SM01210">
    <property type="entry name" value="GARS_C"/>
    <property type="match status" value="1"/>
</dbReference>
<dbReference type="InterPro" id="IPR037123">
    <property type="entry name" value="PRibGlycinamide_synth_C_sf"/>
</dbReference>
<organism evidence="16 17">
    <name type="scientific">Clostridium senegalense</name>
    <dbReference type="NCBI Taxonomy" id="1465809"/>
    <lineage>
        <taxon>Bacteria</taxon>
        <taxon>Bacillati</taxon>
        <taxon>Bacillota</taxon>
        <taxon>Clostridia</taxon>
        <taxon>Eubacteriales</taxon>
        <taxon>Clostridiaceae</taxon>
        <taxon>Clostridium</taxon>
    </lineage>
</organism>
<comment type="cofactor">
    <cofactor evidence="1">
        <name>Mn(2+)</name>
        <dbReference type="ChEBI" id="CHEBI:29035"/>
    </cofactor>
</comment>
<dbReference type="InterPro" id="IPR011761">
    <property type="entry name" value="ATP-grasp"/>
</dbReference>
<accession>A0A6M0GYK2</accession>
<dbReference type="PROSITE" id="PS50975">
    <property type="entry name" value="ATP_GRASP"/>
    <property type="match status" value="1"/>
</dbReference>
<dbReference type="UniPathway" id="UPA00074">
    <property type="reaction ID" value="UER00125"/>
</dbReference>
<dbReference type="SMART" id="SM01209">
    <property type="entry name" value="GARS_A"/>
    <property type="match status" value="1"/>
</dbReference>
<dbReference type="GO" id="GO:0046872">
    <property type="term" value="F:metal ion binding"/>
    <property type="evidence" value="ECO:0007669"/>
    <property type="project" value="UniProtKB-KW"/>
</dbReference>
<name>A0A6M0GYK2_9CLOT</name>
<dbReference type="AlphaFoldDB" id="A0A6M0GYK2"/>
<dbReference type="Pfam" id="PF01071">
    <property type="entry name" value="GARS_A"/>
    <property type="match status" value="1"/>
</dbReference>
<evidence type="ECO:0000256" key="3">
    <source>
        <dbReference type="ARBA" id="ARBA00013255"/>
    </source>
</evidence>
<dbReference type="RefSeq" id="WP_061994208.1">
    <property type="nucleotide sequence ID" value="NZ_JAAGPU010000002.1"/>
</dbReference>
<dbReference type="Gene3D" id="3.30.1490.20">
    <property type="entry name" value="ATP-grasp fold, A domain"/>
    <property type="match status" value="1"/>
</dbReference>
<evidence type="ECO:0000259" key="15">
    <source>
        <dbReference type="PROSITE" id="PS50975"/>
    </source>
</evidence>
<dbReference type="Gene3D" id="3.30.470.20">
    <property type="entry name" value="ATP-grasp fold, B domain"/>
    <property type="match status" value="1"/>
</dbReference>
<dbReference type="GO" id="GO:0004637">
    <property type="term" value="F:phosphoribosylamine-glycine ligase activity"/>
    <property type="evidence" value="ECO:0007669"/>
    <property type="project" value="UniProtKB-UniRule"/>
</dbReference>
<dbReference type="GO" id="GO:0005524">
    <property type="term" value="F:ATP binding"/>
    <property type="evidence" value="ECO:0007669"/>
    <property type="project" value="UniProtKB-UniRule"/>
</dbReference>
<dbReference type="SUPFAM" id="SSF56059">
    <property type="entry name" value="Glutathione synthetase ATP-binding domain-like"/>
    <property type="match status" value="1"/>
</dbReference>
<dbReference type="InterPro" id="IPR020562">
    <property type="entry name" value="PRibGlycinamide_synth_N"/>
</dbReference>
<keyword evidence="8 14" id="KW-0067">ATP-binding</keyword>
<keyword evidence="9" id="KW-0464">Manganese</keyword>
<dbReference type="InterPro" id="IPR013815">
    <property type="entry name" value="ATP_grasp_subdomain_1"/>
</dbReference>
<evidence type="ECO:0000256" key="12">
    <source>
        <dbReference type="ARBA" id="ARBA00042864"/>
    </source>
</evidence>
<dbReference type="InterPro" id="IPR000115">
    <property type="entry name" value="PRibGlycinamide_synth"/>
</dbReference>